<evidence type="ECO:0000313" key="1">
    <source>
        <dbReference type="EMBL" id="CAJ2510149.1"/>
    </source>
</evidence>
<dbReference type="EMBL" id="CAUWAG010000013">
    <property type="protein sequence ID" value="CAJ2510149.1"/>
    <property type="molecule type" value="Genomic_DNA"/>
</dbReference>
<keyword evidence="2" id="KW-1185">Reference proteome</keyword>
<comment type="caution">
    <text evidence="1">The sequence shown here is derived from an EMBL/GenBank/DDBJ whole genome shotgun (WGS) entry which is preliminary data.</text>
</comment>
<accession>A0AAI8VSY1</accession>
<gene>
    <name evidence="1" type="ORF">KHLLAP_LOCUS10617</name>
</gene>
<name>A0AAI8VSY1_9PEZI</name>
<reference evidence="1" key="1">
    <citation type="submission" date="2023-10" db="EMBL/GenBank/DDBJ databases">
        <authorList>
            <person name="Hackl T."/>
        </authorList>
    </citation>
    <scope>NUCLEOTIDE SEQUENCE</scope>
</reference>
<protein>
    <submittedName>
        <fullName evidence="1">Uu.00g060490.m01.CDS01</fullName>
    </submittedName>
</protein>
<dbReference type="AlphaFoldDB" id="A0AAI8VSY1"/>
<proteinExistence type="predicted"/>
<organism evidence="1 2">
    <name type="scientific">Anthostomella pinea</name>
    <dbReference type="NCBI Taxonomy" id="933095"/>
    <lineage>
        <taxon>Eukaryota</taxon>
        <taxon>Fungi</taxon>
        <taxon>Dikarya</taxon>
        <taxon>Ascomycota</taxon>
        <taxon>Pezizomycotina</taxon>
        <taxon>Sordariomycetes</taxon>
        <taxon>Xylariomycetidae</taxon>
        <taxon>Xylariales</taxon>
        <taxon>Xylariaceae</taxon>
        <taxon>Anthostomella</taxon>
    </lineage>
</organism>
<dbReference type="Proteomes" id="UP001295740">
    <property type="component" value="Unassembled WGS sequence"/>
</dbReference>
<sequence length="285" mass="31419">MAKGTSPRSQTLAANILQAIGEILCRQPREEDALAVQKLKALQVFPVGLVMRPWQYADIDESLNYKFLPCKFRDCSFLDCSSPWYFGSPAVLRSLGQHLPMLAATSSFSNIKNLLDCLDLREKYNLPAICSPGHDGGFGGGAAHSETASKKINAEIERFSSHAMTVRVWEVDHLECQMLTHDVIGEAYYDIYMTEPVHMHTLDMFIPRGSTIGLTVIVNLLRAHGASMHGNMPCFFLDFLKSHSIEAPDVVFPRDSGPFSGHSMRLINAAGRKKGDPAPVLPLSG</sequence>
<evidence type="ECO:0000313" key="2">
    <source>
        <dbReference type="Proteomes" id="UP001295740"/>
    </source>
</evidence>